<keyword evidence="1" id="KW-0472">Membrane</keyword>
<keyword evidence="1" id="KW-1133">Transmembrane helix</keyword>
<name>A0AAJ1IFN7_9SPIO</name>
<dbReference type="AlphaFoldDB" id="A0AAJ1IFN7"/>
<comment type="caution">
    <text evidence="2">The sequence shown here is derived from an EMBL/GenBank/DDBJ whole genome shotgun (WGS) entry which is preliminary data.</text>
</comment>
<feature type="transmembrane region" description="Helical" evidence="1">
    <location>
        <begin position="7"/>
        <end position="30"/>
    </location>
</feature>
<evidence type="ECO:0000256" key="1">
    <source>
        <dbReference type="SAM" id="Phobius"/>
    </source>
</evidence>
<dbReference type="Proteomes" id="UP001221217">
    <property type="component" value="Unassembled WGS sequence"/>
</dbReference>
<accession>A0AAJ1IFN7</accession>
<organism evidence="2 3">
    <name type="scientific">Candidatus Thalassospirochaeta sargassi</name>
    <dbReference type="NCBI Taxonomy" id="3119039"/>
    <lineage>
        <taxon>Bacteria</taxon>
        <taxon>Pseudomonadati</taxon>
        <taxon>Spirochaetota</taxon>
        <taxon>Spirochaetia</taxon>
        <taxon>Spirochaetales</taxon>
        <taxon>Spirochaetaceae</taxon>
        <taxon>Candidatus Thalassospirochaeta</taxon>
    </lineage>
</organism>
<proteinExistence type="predicted"/>
<keyword evidence="1" id="KW-0812">Transmembrane</keyword>
<evidence type="ECO:0000313" key="2">
    <source>
        <dbReference type="EMBL" id="MDC7225306.1"/>
    </source>
</evidence>
<reference evidence="2 3" key="1">
    <citation type="submission" date="2022-12" db="EMBL/GenBank/DDBJ databases">
        <title>Metagenome assembled genome from gulf of manar.</title>
        <authorList>
            <person name="Kohli P."/>
            <person name="Pk S."/>
            <person name="Venkata Ramana C."/>
            <person name="Sasikala C."/>
        </authorList>
    </citation>
    <scope>NUCLEOTIDE SEQUENCE [LARGE SCALE GENOMIC DNA]</scope>
    <source>
        <strain evidence="2">JB008</strain>
    </source>
</reference>
<sequence>MKFKIIFLAFNVLIVFSFLMIFLLPVFMLGGDYAMQFWQSSWWIAPIFAAVLLVLNIIYFMNRKILDYLENENWIELKVLLEQKIFQQKKVRKMYIRMYISTCIATSAISDINLLENLLRQDYPQLLDRWALSLGLPYLLTNEPDRMKEYFGGFLTVNSDDAGWLKWNYCFALLLKKETDDALPILTELAGDKKDKLLRLSSLYMLSPFKADEKAAEVLDSGRAELRTGMTKALYMKELDRQKENVQMLFISKIFDEAVSWLFEEAE</sequence>
<feature type="transmembrane region" description="Helical" evidence="1">
    <location>
        <begin position="42"/>
        <end position="61"/>
    </location>
</feature>
<protein>
    <submittedName>
        <fullName evidence="2">Uncharacterized protein</fullName>
    </submittedName>
</protein>
<gene>
    <name evidence="2" type="ORF">PQJ61_00920</name>
</gene>
<dbReference type="EMBL" id="JAQQAL010000005">
    <property type="protein sequence ID" value="MDC7225306.1"/>
    <property type="molecule type" value="Genomic_DNA"/>
</dbReference>
<evidence type="ECO:0000313" key="3">
    <source>
        <dbReference type="Proteomes" id="UP001221217"/>
    </source>
</evidence>